<dbReference type="Proteomes" id="UP000199239">
    <property type="component" value="Unassembled WGS sequence"/>
</dbReference>
<dbReference type="Pfam" id="PF01636">
    <property type="entry name" value="APH"/>
    <property type="match status" value="1"/>
</dbReference>
<sequence>MGTKIEKLAQMMDRIAASQEFVKAAGWGTARKSLLAGDASNRRYDRLTASDGSTAVFMDAPPNKGEEVSPFVRIAKYLIQNGLSAPRILAQDPENGFLLIEDLGDDLFARLMIQQPDMCRPLYTAATDMLVSLHKAEPLELPICDSDWLVRMTDLVFDLYANNGAGFARFDRLFRPMARLLDHTPRVVILRDFHAENLLWLPERKGIARVGVLDFQDALLGHPAYDLVSILQDARRDVAPEIEAEMIARYIANTRTDANDFQAAYALLGTQRNLRILGIFARLCLRDGKAHYVDFIPRVWGYLQRNLKHPNLAELAQFLTETLPYPSPDFLEDLKARCATHPNP</sequence>
<feature type="domain" description="Aminoglycoside phosphotransferase" evidence="1">
    <location>
        <begin position="35"/>
        <end position="251"/>
    </location>
</feature>
<dbReference type="Gene3D" id="3.90.1200.10">
    <property type="match status" value="1"/>
</dbReference>
<organism evidence="2 3">
    <name type="scientific">Sulfitobacter marinus</name>
    <dbReference type="NCBI Taxonomy" id="394264"/>
    <lineage>
        <taxon>Bacteria</taxon>
        <taxon>Pseudomonadati</taxon>
        <taxon>Pseudomonadota</taxon>
        <taxon>Alphaproteobacteria</taxon>
        <taxon>Rhodobacterales</taxon>
        <taxon>Roseobacteraceae</taxon>
        <taxon>Sulfitobacter</taxon>
    </lineage>
</organism>
<dbReference type="EMBL" id="FPAJ01000003">
    <property type="protein sequence ID" value="SFS84062.1"/>
    <property type="molecule type" value="Genomic_DNA"/>
</dbReference>
<gene>
    <name evidence="2" type="ORF">SAMN04488040_2048</name>
</gene>
<dbReference type="Gene3D" id="3.30.200.20">
    <property type="entry name" value="Phosphorylase Kinase, domain 1"/>
    <property type="match status" value="1"/>
</dbReference>
<name>A0A1I6T484_9RHOB</name>
<reference evidence="3" key="1">
    <citation type="submission" date="2016-10" db="EMBL/GenBank/DDBJ databases">
        <authorList>
            <person name="Varghese N."/>
            <person name="Submissions S."/>
        </authorList>
    </citation>
    <scope>NUCLEOTIDE SEQUENCE [LARGE SCALE GENOMIC DNA]</scope>
    <source>
        <strain evidence="3">DSM 23422</strain>
    </source>
</reference>
<evidence type="ECO:0000313" key="2">
    <source>
        <dbReference type="EMBL" id="SFS84062.1"/>
    </source>
</evidence>
<evidence type="ECO:0000313" key="3">
    <source>
        <dbReference type="Proteomes" id="UP000199239"/>
    </source>
</evidence>
<accession>A0A1I6T484</accession>
<dbReference type="AlphaFoldDB" id="A0A1I6T484"/>
<dbReference type="InterPro" id="IPR011009">
    <property type="entry name" value="Kinase-like_dom_sf"/>
</dbReference>
<protein>
    <recommendedName>
        <fullName evidence="1">Aminoglycoside phosphotransferase domain-containing protein</fullName>
    </recommendedName>
</protein>
<keyword evidence="3" id="KW-1185">Reference proteome</keyword>
<proteinExistence type="predicted"/>
<dbReference type="InterPro" id="IPR002575">
    <property type="entry name" value="Aminoglycoside_PTrfase"/>
</dbReference>
<evidence type="ECO:0000259" key="1">
    <source>
        <dbReference type="Pfam" id="PF01636"/>
    </source>
</evidence>
<dbReference type="STRING" id="394264.SAMN04488040_2048"/>
<dbReference type="SUPFAM" id="SSF56112">
    <property type="entry name" value="Protein kinase-like (PK-like)"/>
    <property type="match status" value="1"/>
</dbReference>